<gene>
    <name evidence="1" type="ORF">GSBLH_T00006129001</name>
</gene>
<reference evidence="1" key="1">
    <citation type="submission" date="2010-02" db="EMBL/GenBank/DDBJ databases">
        <title>Sequencing and annotation of the Blastocystis hominis genome.</title>
        <authorList>
            <person name="Wincker P."/>
        </authorList>
    </citation>
    <scope>NUCLEOTIDE SEQUENCE</scope>
    <source>
        <strain evidence="1">Singapore isolate B</strain>
    </source>
</reference>
<dbReference type="GeneID" id="24922254"/>
<dbReference type="SUPFAM" id="SSF52833">
    <property type="entry name" value="Thioredoxin-like"/>
    <property type="match status" value="1"/>
</dbReference>
<evidence type="ECO:0008006" key="3">
    <source>
        <dbReference type="Google" id="ProtNLM"/>
    </source>
</evidence>
<evidence type="ECO:0000313" key="2">
    <source>
        <dbReference type="Proteomes" id="UP000008312"/>
    </source>
</evidence>
<dbReference type="OrthoDB" id="20229at2759"/>
<keyword evidence="2" id="KW-1185">Reference proteome</keyword>
<evidence type="ECO:0000313" key="1">
    <source>
        <dbReference type="EMBL" id="CBK20487.2"/>
    </source>
</evidence>
<sequence>MTSTKYITMFDTTWAYGNEYVKMLFAELSNEYTSLSTVFLHVDLTRSQELADQLKVNISGYSGEIPVFICFCKGKEVCRVPEFSEKPRTGTYRWTKEILLRAFKLGKVESKKTKYLCLFSNCG</sequence>
<organism evidence="1">
    <name type="scientific">Blastocystis hominis</name>
    <dbReference type="NCBI Taxonomy" id="12968"/>
    <lineage>
        <taxon>Eukaryota</taxon>
        <taxon>Sar</taxon>
        <taxon>Stramenopiles</taxon>
        <taxon>Bigyra</taxon>
        <taxon>Opalozoa</taxon>
        <taxon>Opalinata</taxon>
        <taxon>Blastocystidae</taxon>
        <taxon>Blastocystis</taxon>
    </lineage>
</organism>
<dbReference type="EMBL" id="FN668639">
    <property type="protein sequence ID" value="CBK20487.2"/>
    <property type="molecule type" value="Genomic_DNA"/>
</dbReference>
<dbReference type="InParanoid" id="D8LY32"/>
<dbReference type="RefSeq" id="XP_012894535.1">
    <property type="nucleotide sequence ID" value="XM_013039081.1"/>
</dbReference>
<accession>D8LY32</accession>
<proteinExistence type="predicted"/>
<name>D8LY32_BLAHO</name>
<dbReference type="AlphaFoldDB" id="D8LY32"/>
<dbReference type="Proteomes" id="UP000008312">
    <property type="component" value="Unassembled WGS sequence"/>
</dbReference>
<dbReference type="InterPro" id="IPR036249">
    <property type="entry name" value="Thioredoxin-like_sf"/>
</dbReference>
<dbReference type="Gene3D" id="3.40.30.10">
    <property type="entry name" value="Glutaredoxin"/>
    <property type="match status" value="1"/>
</dbReference>
<protein>
    <recommendedName>
        <fullName evidence="3">Thioredoxin domain-containing protein</fullName>
    </recommendedName>
</protein>